<sequence length="69" mass="7551">MEQTLTYRECRFVVGLEVDRGRNWAIFPPDGPPNGAAHGVARSEGLRGSFKVAVASAHDAIDRWLAGDR</sequence>
<dbReference type="EMBL" id="JAMZEJ010000007">
    <property type="protein sequence ID" value="MCQ8241621.1"/>
    <property type="molecule type" value="Genomic_DNA"/>
</dbReference>
<name>A0ABT1VZ54_9PROT</name>
<protein>
    <submittedName>
        <fullName evidence="1">Uncharacterized protein</fullName>
    </submittedName>
</protein>
<gene>
    <name evidence="1" type="ORF">NFI88_12310</name>
</gene>
<proteinExistence type="predicted"/>
<keyword evidence="2" id="KW-1185">Reference proteome</keyword>
<accession>A0ABT1VZ54</accession>
<evidence type="ECO:0000313" key="1">
    <source>
        <dbReference type="EMBL" id="MCQ8241621.1"/>
    </source>
</evidence>
<organism evidence="1 2">
    <name type="scientific">Rhizosaccharibacter radicis</name>
    <dbReference type="NCBI Taxonomy" id="2782605"/>
    <lineage>
        <taxon>Bacteria</taxon>
        <taxon>Pseudomonadati</taxon>
        <taxon>Pseudomonadota</taxon>
        <taxon>Alphaproteobacteria</taxon>
        <taxon>Acetobacterales</taxon>
        <taxon>Acetobacteraceae</taxon>
        <taxon>Rhizosaccharibacter</taxon>
    </lineage>
</organism>
<dbReference type="Proteomes" id="UP001524547">
    <property type="component" value="Unassembled WGS sequence"/>
</dbReference>
<dbReference type="RefSeq" id="WP_422920367.1">
    <property type="nucleotide sequence ID" value="NZ_JAMZEJ010000007.1"/>
</dbReference>
<evidence type="ECO:0000313" key="2">
    <source>
        <dbReference type="Proteomes" id="UP001524547"/>
    </source>
</evidence>
<reference evidence="1 2" key="1">
    <citation type="submission" date="2022-06" db="EMBL/GenBank/DDBJ databases">
        <title>Rhizosaccharibacter gen. nov. sp. nov. KSS12, endophytic bacteria isolated from sugarcane.</title>
        <authorList>
            <person name="Pitiwittayakul N."/>
        </authorList>
    </citation>
    <scope>NUCLEOTIDE SEQUENCE [LARGE SCALE GENOMIC DNA]</scope>
    <source>
        <strain evidence="1 2">KSS12</strain>
    </source>
</reference>
<comment type="caution">
    <text evidence="1">The sequence shown here is derived from an EMBL/GenBank/DDBJ whole genome shotgun (WGS) entry which is preliminary data.</text>
</comment>